<feature type="transmembrane region" description="Helical" evidence="1">
    <location>
        <begin position="1262"/>
        <end position="1285"/>
    </location>
</feature>
<evidence type="ECO:0000313" key="3">
    <source>
        <dbReference type="EMBL" id="MDI1229912.1"/>
    </source>
</evidence>
<keyword evidence="4" id="KW-1185">Reference proteome</keyword>
<reference evidence="3" key="1">
    <citation type="submission" date="2023-01" db="EMBL/GenBank/DDBJ databases">
        <title>Biogeochemical cycle of methane in antarctic sediments.</title>
        <authorList>
            <person name="Roldan D.M."/>
            <person name="Menes R.J."/>
        </authorList>
    </citation>
    <scope>NUCLEOTIDE SEQUENCE [LARGE SCALE GENOMIC DNA]</scope>
    <source>
        <strain evidence="3">K-2018 MAG008</strain>
    </source>
</reference>
<protein>
    <submittedName>
        <fullName evidence="3">Uncharacterized protein</fullName>
    </submittedName>
</protein>
<gene>
    <name evidence="3" type="ORF">PSU93_02035</name>
</gene>
<feature type="chain" id="PRO_5041301990" evidence="2">
    <location>
        <begin position="21"/>
        <end position="1387"/>
    </location>
</feature>
<dbReference type="EMBL" id="JAQSDF010000003">
    <property type="protein sequence ID" value="MDI1229912.1"/>
    <property type="molecule type" value="Genomic_DNA"/>
</dbReference>
<keyword evidence="1" id="KW-1133">Transmembrane helix</keyword>
<organism evidence="3 4">
    <name type="scientific">Candidatus Methylobacter titanis</name>
    <dbReference type="NCBI Taxonomy" id="3053457"/>
    <lineage>
        <taxon>Bacteria</taxon>
        <taxon>Pseudomonadati</taxon>
        <taxon>Pseudomonadota</taxon>
        <taxon>Gammaproteobacteria</taxon>
        <taxon>Methylococcales</taxon>
        <taxon>Methylococcaceae</taxon>
        <taxon>Methylobacter</taxon>
    </lineage>
</organism>
<feature type="transmembrane region" description="Helical" evidence="1">
    <location>
        <begin position="1194"/>
        <end position="1212"/>
    </location>
</feature>
<feature type="transmembrane region" description="Helical" evidence="1">
    <location>
        <begin position="508"/>
        <end position="525"/>
    </location>
</feature>
<dbReference type="Proteomes" id="UP001160519">
    <property type="component" value="Unassembled WGS sequence"/>
</dbReference>
<keyword evidence="2" id="KW-0732">Signal</keyword>
<feature type="transmembrane region" description="Helical" evidence="1">
    <location>
        <begin position="698"/>
        <end position="719"/>
    </location>
</feature>
<accession>A0AA43TKE4</accession>
<feature type="transmembrane region" description="Helical" evidence="1">
    <location>
        <begin position="1224"/>
        <end position="1250"/>
    </location>
</feature>
<comment type="caution">
    <text evidence="3">The sequence shown here is derived from an EMBL/GenBank/DDBJ whole genome shotgun (WGS) entry which is preliminary data.</text>
</comment>
<name>A0AA43TKE4_9GAMM</name>
<feature type="signal peptide" evidence="2">
    <location>
        <begin position="1"/>
        <end position="20"/>
    </location>
</feature>
<keyword evidence="1" id="KW-0472">Membrane</keyword>
<sequence>MSRIVWLFLSVALFTSATQAKPLTPEQVPEPLKPWIAWVLQDSPEPVCPFIYNSYEQKRCSWPTQTQLNLTAEKGVFSMSWMVYQDSWISLPGDKTHWPLNVTVDNKTALVMDKNGDPSIKLAAGSQHQINGEFFWAAMPDNLKVPGDTGLIELRINGAIIPTPTIRNGQLWLKESETGLKKPENIQNNLDIQLFRKITDEVPVQVLTRLVLEVSGEQREVKLPKPMLDGFIPLSLQSPLPARLEPDGQLLVQLRPGRWQIDILARNSKELNELPLKGDRPVASTEPPVVAADQGIHWPESEIWSFEARPQLRVVEIEHLSAIDPSLTNLPDDWKNLPAYKINQGQAMGFKTLRRGDPEPEPNQLNLSRKLWLDFDGSGYTVNDIITGKMTRGWRLNSLPQTQLGRVTLNGSNQFITQDKSGKQGVEVRSGTITLDADSRAVGAVSSVSAVGWEQDFHTVSAELNLPPGWRLLAASGVDNVPDSWISRWTLLDLFVVLIAALATGRLWNPYWGFLALVTLVLIWHEPGAPQFVWLNILAATALIRVLPQGRFLKFINGYRYAFWLALIVMTLPFMVEQIRTGLYPQLEKPAQAINMPGFQDSGMLGRVAQMSVPAPASEAINEMKAKVLRRSMSSDSAAYYGATDQAVDFDRIDPKAKVQTGPGLPQWQWNKVMLSWNGSVDARQQLHLWYLTPTLTLLLNFVRVILVVVLALLMFGVAEKFKFTTAKSATPLLLWFLLLPMLSLPSAKVYAELPDKALLDELRSRLLEKPVPPDCLPGCAQIPQMKIAITDKELTISLQIHAQQSVAIPLPAEYEQWFPNQILVDGKTAPGLYRDNNGLWINLGEGEHHVVLSGAVPSLSKFTLPLPLKPNWVSIQNTGWQVIGLQENSQVDDQLQFSRINQTKQQQGDPLERISEFVLEPGALPPFVRIERTLQLGLDWRVVTRIIRVSPADSAVVLAVPLLPGESVTSAGIRVKDGKVEVNIPARQTELQWESTLEKSEQIDVVATQTEQWIEVLQADISPIWHIETSGIAMIHLNNEGQWLPEWHPWPGEKITLHITRPEAVEGQTLTIDNSRLSIKPGQRTQEAELNLNLRSSQGSQHTLILPENAVLQSVAINGQIQPIRQDGSKLTLPINPGKQQVSISWREATGISGIMRTPQVDLGTASVNTNLTIGLGQDRWVLFTLGPKMGPAVLFWGVLMVVFMVSLGLGKIPLTPLRNRHWFLLLVGLSQIPLLSAGLVIAWLMLLGWRKTQQASDLRYFNAVQIIIGGLTLVSLSLLFLAVEQGLLGSPDMQIIGNQSSAFNLNWYQDRSPATLPIATLISVPLIVYRLLMLAWSLWLAVSLLNWLKWGWACFSNNGLWHKSVAKKETVVVEQGDKWLADDEH</sequence>
<evidence type="ECO:0000313" key="4">
    <source>
        <dbReference type="Proteomes" id="UP001160519"/>
    </source>
</evidence>
<feature type="transmembrane region" description="Helical" evidence="1">
    <location>
        <begin position="559"/>
        <end position="576"/>
    </location>
</feature>
<feature type="transmembrane region" description="Helical" evidence="1">
    <location>
        <begin position="531"/>
        <end position="547"/>
    </location>
</feature>
<proteinExistence type="predicted"/>
<keyword evidence="1" id="KW-0812">Transmembrane</keyword>
<feature type="transmembrane region" description="Helical" evidence="1">
    <location>
        <begin position="1329"/>
        <end position="1350"/>
    </location>
</feature>
<evidence type="ECO:0000256" key="1">
    <source>
        <dbReference type="SAM" id="Phobius"/>
    </source>
</evidence>
<evidence type="ECO:0000256" key="2">
    <source>
        <dbReference type="SAM" id="SignalP"/>
    </source>
</evidence>